<dbReference type="SMART" id="SM00638">
    <property type="entry name" value="LPD_N"/>
    <property type="match status" value="1"/>
</dbReference>
<evidence type="ECO:0000256" key="4">
    <source>
        <dbReference type="ARBA" id="ARBA00022898"/>
    </source>
</evidence>
<keyword evidence="5" id="KW-1015">Disulfide bond</keyword>
<dbReference type="Pfam" id="PF00094">
    <property type="entry name" value="VWD"/>
    <property type="match status" value="1"/>
</dbReference>
<dbReference type="FunFam" id="1.25.10.20:FF:000003">
    <property type="entry name" value="Vitellogenin C"/>
    <property type="match status" value="1"/>
</dbReference>
<dbReference type="SMART" id="SM01169">
    <property type="entry name" value="DUF1943"/>
    <property type="match status" value="1"/>
</dbReference>
<dbReference type="GO" id="GO:0008483">
    <property type="term" value="F:transaminase activity"/>
    <property type="evidence" value="ECO:0007669"/>
    <property type="project" value="InterPro"/>
</dbReference>
<evidence type="ECO:0000259" key="8">
    <source>
        <dbReference type="PROSITE" id="PS51211"/>
    </source>
</evidence>
<dbReference type="SUPFAM" id="SSF56968">
    <property type="entry name" value="Lipovitellin-phosvitin complex, beta-sheet shell regions"/>
    <property type="match status" value="2"/>
</dbReference>
<dbReference type="SUPFAM" id="SSF48431">
    <property type="entry name" value="Lipovitellin-phosvitin complex, superhelical domain"/>
    <property type="match status" value="1"/>
</dbReference>
<comment type="similarity">
    <text evidence="1">Belongs to the class-III pyridoxal-phosphate-dependent aminotransferase family.</text>
</comment>
<keyword evidence="4" id="KW-0663">Pyridoxal phosphate</keyword>
<dbReference type="InterPro" id="IPR049704">
    <property type="entry name" value="Aminotrans_3_PPA_site"/>
</dbReference>
<evidence type="ECO:0000256" key="5">
    <source>
        <dbReference type="ARBA" id="ARBA00023157"/>
    </source>
</evidence>
<comment type="caution">
    <text evidence="6">Lacks conserved residue(s) required for the propagation of feature annotation.</text>
</comment>
<dbReference type="PANTHER" id="PTHR45688:SF13">
    <property type="entry name" value="ALANINE--GLYOXYLATE AMINOTRANSFERASE 2-LIKE"/>
    <property type="match status" value="1"/>
</dbReference>
<keyword evidence="11" id="KW-1185">Reference proteome</keyword>
<dbReference type="STRING" id="610380.E2BDX3"/>
<dbReference type="GO" id="GO:0005319">
    <property type="term" value="F:lipid transporter activity"/>
    <property type="evidence" value="ECO:0007669"/>
    <property type="project" value="InterPro"/>
</dbReference>
<dbReference type="InterPro" id="IPR015255">
    <property type="entry name" value="Vitellinogen_open_b-sht"/>
</dbReference>
<dbReference type="EMBL" id="GL447693">
    <property type="protein sequence ID" value="EFN86099.1"/>
    <property type="molecule type" value="Genomic_DNA"/>
</dbReference>
<protein>
    <submittedName>
        <fullName evidence="10">Vitellogenin</fullName>
    </submittedName>
</protein>
<dbReference type="InterPro" id="IPR015424">
    <property type="entry name" value="PyrdxlP-dep_Trfase"/>
</dbReference>
<evidence type="ECO:0000256" key="7">
    <source>
        <dbReference type="SAM" id="MobiDB-lite"/>
    </source>
</evidence>
<name>E2BDX3_HARSA</name>
<dbReference type="InParanoid" id="E2BDX3"/>
<dbReference type="InterPro" id="IPR015422">
    <property type="entry name" value="PyrdxlP-dep_Trfase_small"/>
</dbReference>
<feature type="domain" description="Vitellogenin" evidence="8">
    <location>
        <begin position="374"/>
        <end position="1154"/>
    </location>
</feature>
<feature type="domain" description="VWFD" evidence="9">
    <location>
        <begin position="1772"/>
        <end position="1971"/>
    </location>
</feature>
<dbReference type="InterPro" id="IPR015421">
    <property type="entry name" value="PyrdxlP-dep_Trfase_major"/>
</dbReference>
<dbReference type="Proteomes" id="UP000008237">
    <property type="component" value="Unassembled WGS sequence"/>
</dbReference>
<keyword evidence="3" id="KW-0758">Storage protein</keyword>
<dbReference type="InterPro" id="IPR015819">
    <property type="entry name" value="Lipid_transp_b-sht_shell"/>
</dbReference>
<evidence type="ECO:0000259" key="9">
    <source>
        <dbReference type="PROSITE" id="PS51233"/>
    </source>
</evidence>
<dbReference type="InterPro" id="IPR015816">
    <property type="entry name" value="Vitellinogen_b-sht_N"/>
</dbReference>
<reference evidence="10 11" key="1">
    <citation type="journal article" date="2010" name="Science">
        <title>Genomic comparison of the ants Camponotus floridanus and Harpegnathos saltator.</title>
        <authorList>
            <person name="Bonasio R."/>
            <person name="Zhang G."/>
            <person name="Ye C."/>
            <person name="Mutti N.S."/>
            <person name="Fang X."/>
            <person name="Qin N."/>
            <person name="Donahue G."/>
            <person name="Yang P."/>
            <person name="Li Q."/>
            <person name="Li C."/>
            <person name="Zhang P."/>
            <person name="Huang Z."/>
            <person name="Berger S.L."/>
            <person name="Reinberg D."/>
            <person name="Wang J."/>
            <person name="Liebig J."/>
        </authorList>
    </citation>
    <scope>NUCLEOTIDE SEQUENCE [LARGE SCALE GENOMIC DNA]</scope>
    <source>
        <strain evidence="10 11">R22 G/1</strain>
    </source>
</reference>
<feature type="compositionally biased region" description="Basic and acidic residues" evidence="7">
    <location>
        <begin position="685"/>
        <end position="698"/>
    </location>
</feature>
<gene>
    <name evidence="10" type="ORF">EAI_12558</name>
</gene>
<proteinExistence type="inferred from homology"/>
<dbReference type="Gene3D" id="2.30.230.10">
    <property type="entry name" value="Lipovitellin, beta-sheet shell regions, chain A"/>
    <property type="match status" value="1"/>
</dbReference>
<accession>E2BDX3</accession>
<dbReference type="InterPro" id="IPR005814">
    <property type="entry name" value="Aminotrans_3"/>
</dbReference>
<dbReference type="Pfam" id="PF00202">
    <property type="entry name" value="Aminotran_3"/>
    <property type="match status" value="1"/>
</dbReference>
<organism evidence="11">
    <name type="scientific">Harpegnathos saltator</name>
    <name type="common">Jerdon's jumping ant</name>
    <dbReference type="NCBI Taxonomy" id="610380"/>
    <lineage>
        <taxon>Eukaryota</taxon>
        <taxon>Metazoa</taxon>
        <taxon>Ecdysozoa</taxon>
        <taxon>Arthropoda</taxon>
        <taxon>Hexapoda</taxon>
        <taxon>Insecta</taxon>
        <taxon>Pterygota</taxon>
        <taxon>Neoptera</taxon>
        <taxon>Endopterygota</taxon>
        <taxon>Hymenoptera</taxon>
        <taxon>Apocrita</taxon>
        <taxon>Aculeata</taxon>
        <taxon>Formicoidea</taxon>
        <taxon>Formicidae</taxon>
        <taxon>Ponerinae</taxon>
        <taxon>Ponerini</taxon>
        <taxon>Harpegnathos</taxon>
    </lineage>
</organism>
<dbReference type="Gene3D" id="1.25.10.20">
    <property type="entry name" value="Vitellinogen, superhelical"/>
    <property type="match status" value="1"/>
</dbReference>
<dbReference type="InterPro" id="IPR011030">
    <property type="entry name" value="Lipovitellin_superhlx_dom"/>
</dbReference>
<dbReference type="GO" id="GO:0030170">
    <property type="term" value="F:pyridoxal phosphate binding"/>
    <property type="evidence" value="ECO:0007669"/>
    <property type="project" value="InterPro"/>
</dbReference>
<dbReference type="SUPFAM" id="SSF53383">
    <property type="entry name" value="PLP-dependent transferases"/>
    <property type="match status" value="1"/>
</dbReference>
<evidence type="ECO:0000313" key="11">
    <source>
        <dbReference type="Proteomes" id="UP000008237"/>
    </source>
</evidence>
<dbReference type="SMART" id="SM00216">
    <property type="entry name" value="VWD"/>
    <property type="match status" value="1"/>
</dbReference>
<dbReference type="InterPro" id="IPR001747">
    <property type="entry name" value="Vitellogenin_N"/>
</dbReference>
<dbReference type="Pfam" id="PF01347">
    <property type="entry name" value="Vitellogenin_N"/>
    <property type="match status" value="1"/>
</dbReference>
<feature type="region of interest" description="Disordered" evidence="7">
    <location>
        <begin position="685"/>
        <end position="707"/>
    </location>
</feature>
<evidence type="ECO:0000313" key="10">
    <source>
        <dbReference type="EMBL" id="EFN86099.1"/>
    </source>
</evidence>
<keyword evidence="2" id="KW-0732">Signal</keyword>
<evidence type="ECO:0000256" key="1">
    <source>
        <dbReference type="ARBA" id="ARBA00008954"/>
    </source>
</evidence>
<dbReference type="OMA" id="YGHCHHR"/>
<dbReference type="Gene3D" id="3.90.1150.10">
    <property type="entry name" value="Aspartate Aminotransferase, domain 1"/>
    <property type="match status" value="1"/>
</dbReference>
<evidence type="ECO:0000256" key="2">
    <source>
        <dbReference type="ARBA" id="ARBA00022729"/>
    </source>
</evidence>
<dbReference type="PROSITE" id="PS00600">
    <property type="entry name" value="AA_TRANSFER_CLASS_3"/>
    <property type="match status" value="1"/>
</dbReference>
<dbReference type="PROSITE" id="PS51233">
    <property type="entry name" value="VWFD"/>
    <property type="match status" value="1"/>
</dbReference>
<dbReference type="PANTHER" id="PTHR45688">
    <property type="match status" value="1"/>
</dbReference>
<evidence type="ECO:0000256" key="6">
    <source>
        <dbReference type="PROSITE-ProRule" id="PRU00557"/>
    </source>
</evidence>
<sequence length="2105" mass="241063">MFNVIASAIPAPCPDVYRGKYRADDYPDEDLGIKYAKDVGEICQNIEATGRGLCAYIAESFVSVGGQIIPPQNYFRNAFKHVREAGGVCIVDEVQVGFGRVGTHMWAFQVYGEDVIPDIVTVGKPMGNGHPVAAVVTTPEIASSFRASGIEYFNTYGGNPVSCAIANAVMEVIERENLLDNASKVGSHLIAELKKLAERRKIIGDVRGVGLFVGIELVRDRTKRIPATAEAQHVVSRMKEKKILVSSDGPDNNVLKLKPPMVFTIENVNHFVSVLEEVLEEIDIGFDEEPEPTTAIIQATFSPIDVDRSTGRESGSTGATEMFGLPLPSSFAPMATCVRNSSPRELHANPDSTRRDRRFDYFSSALAHTDLLIWKPNHTYHYRVETQGLAGMNKVSQQFAGLQLRGELVIEVTEPNVLLVHLQNVQHTQILKELQDSWHTKVSDQQLHYKNSWIQTTYKVDFQHGNMQKIYTEPQSPRWQLNVMKGILSQLQLSIVEPEDLPMEKASFSEFIVDEQSVSGHCNTSYNIQPMAKSQLELHPLVRIPALKDEMYWDVMKTRNYRDCLSMPMYQFSIVKNMDHDIHERYLKRSTQVNMVISRDKDDLTTIRSSVMKGTIDVRPKLNDFANSNILTKMKLTLTKLEPMTEMKDPPLNLVPAGNLLYVHHLMHDHQLDKTRIEPKVDYLETDPKSDKSHESSSSEKASSSNFLRRSIHQKLNRFGNNFMSNTEFHDREYGYFISKAEMHESMNNVLPSILGLNKNDGSKMLDPAEMMKQVVILVNEMVSEVQSSDEVLRQHTLEKFMMLTSLLRHLNEKELATVENDLSPKILPQKSKEPLLRWKIWRDAVVQAGTGPAFLTIRGWILEKKVRDFEAAQLLSRLPRVVHMPTAEYIKAFFELLKEPSVKNEFLLNTTAPYAFAELVRYVMVWDQKFFYPVRTFGMFVNNEEKKALTDVYIPYLAQELMDAQQKHHNSKILTYIIALGNIGHPAIVPVLEPYLEGKLKITSFQRMTIVASLRKLMEHQPDVVRPIVYRIYQNDKEHQEVRIAAVQLLMMSHPPLDMLKRMAERTHYEPNGEVNNAVVTGIRYLSKLSRERNRQDAHNAQAVRKLLNPKVKPNMRESYIFGQDYVNEQKEFEAAVYVNTIRGFKRFSPASASVELGTNRSHLSPPNLKIAVASTGSELLLRLLQLLFHPNLPTKSLSAVDAVAKNLQIPLQDEELLETSFVMDSEYAVNLIVLDKHEIFDLLESFLRVFKLAEEDKSDLMLASMMSWELAISYPSELGLPVTYRLQKPQLGYMRSKLHWKDKPNPYDLQMDVELDVLLSRKVMSRLDFVTVFDNQRYLSGFDVNMQLHLPAKLKLHVDEAARQLNVVYEPPKDKLRTTLLHYSVVPHNAIVDFCTIKPVLLHEQAYILYWKQPPSKTVENMGDLVITIETDHFRPNVTMQNFLFPVVVEQITQLIDKDVHYNKIEVGTKFDPNTDNTISFTISYDDILPPNDMLHKRIEDDFEISDDLWMSEMKKISKQHKSDPKAMKLVRMDMKIPNKHIHWHMNETIMQHSEHDTTMHYKAILQTSHSAWKFAAVLDLESAPSACPTLDLHSKHHNIWNALLHYESPDKTKQTIHLLAIQEQSEELNNFLVNSEMHKKCMMEKERHTVGLKNCQEFCKFIDQKDEMHMTMKVGNKPFHYMKYLFLKALAAHLMPIMHLELEDWEPQPQEHSHRSISVMVNKPLYDEMLNITMVAPPLRAYMHMDLIDLPDSFFNKHQLELLFGQSDARKCVLSADHLVSFNGLEYSVRLGQKHPYVLLINPTRQGLNERSNLISAIQGTPDETNVAVLVQQLDNGRRSLIIMKKERTVEILPPAPGSTDVRILVDGQNLESPLELWHTLTQLDIHISTLPSNVHEILLDSSEITIWYDSTNVQIKASDKYNGELRGLCGAKANIREHQLITPAGCYVEEPADVVELYAYDPANEDPLVEKAKEYATKNCIEHEHHQTDYVTDLETGKATQQQLWREKFAGISFNHYCTTMKTHWLEKDDEYCFSLRPLPYCNEGCKPTKMVSKAIAHFCEPINSEVVALKNRIQSGANPDFRDRKVSLHENLQVPASCRP</sequence>
<dbReference type="Pfam" id="PF09172">
    <property type="entry name" value="Vit_open_b-sht"/>
    <property type="match status" value="1"/>
</dbReference>
<dbReference type="GO" id="GO:0045735">
    <property type="term" value="F:nutrient reservoir activity"/>
    <property type="evidence" value="ECO:0007669"/>
    <property type="project" value="UniProtKB-KW"/>
</dbReference>
<evidence type="ECO:0000256" key="3">
    <source>
        <dbReference type="ARBA" id="ARBA00022761"/>
    </source>
</evidence>
<dbReference type="OrthoDB" id="160294at2759"/>
<dbReference type="InterPro" id="IPR001846">
    <property type="entry name" value="VWF_type-D"/>
</dbReference>
<dbReference type="PROSITE" id="PS51211">
    <property type="entry name" value="VITELLOGENIN"/>
    <property type="match status" value="1"/>
</dbReference>
<dbReference type="CDD" id="cd00610">
    <property type="entry name" value="OAT_like"/>
    <property type="match status" value="1"/>
</dbReference>
<dbReference type="GO" id="GO:0005739">
    <property type="term" value="C:mitochondrion"/>
    <property type="evidence" value="ECO:0007669"/>
    <property type="project" value="TreeGrafter"/>
</dbReference>
<dbReference type="Gene3D" id="3.40.640.10">
    <property type="entry name" value="Type I PLP-dependent aspartate aminotransferase-like (Major domain)"/>
    <property type="match status" value="1"/>
</dbReference>